<keyword evidence="2" id="KW-1185">Reference proteome</keyword>
<organism evidence="1 2">
    <name type="scientific">Cochliobolus sativus (strain ND90Pr / ATCC 201652)</name>
    <name type="common">Common root rot and spot blotch fungus</name>
    <name type="synonym">Bipolaris sorokiniana</name>
    <dbReference type="NCBI Taxonomy" id="665912"/>
    <lineage>
        <taxon>Eukaryota</taxon>
        <taxon>Fungi</taxon>
        <taxon>Dikarya</taxon>
        <taxon>Ascomycota</taxon>
        <taxon>Pezizomycotina</taxon>
        <taxon>Dothideomycetes</taxon>
        <taxon>Pleosporomycetidae</taxon>
        <taxon>Pleosporales</taxon>
        <taxon>Pleosporineae</taxon>
        <taxon>Pleosporaceae</taxon>
        <taxon>Bipolaris</taxon>
    </lineage>
</organism>
<dbReference type="HOGENOM" id="CLU_2670909_0_0_1"/>
<accession>M2R7I1</accession>
<dbReference type="EMBL" id="KB445645">
    <property type="protein sequence ID" value="EMD62944.1"/>
    <property type="molecule type" value="Genomic_DNA"/>
</dbReference>
<dbReference type="KEGG" id="bsc:COCSADRAFT_200579"/>
<reference evidence="1 2" key="1">
    <citation type="journal article" date="2012" name="PLoS Pathog.">
        <title>Diverse lifestyles and strategies of plant pathogenesis encoded in the genomes of eighteen Dothideomycetes fungi.</title>
        <authorList>
            <person name="Ohm R.A."/>
            <person name="Feau N."/>
            <person name="Henrissat B."/>
            <person name="Schoch C.L."/>
            <person name="Horwitz B.A."/>
            <person name="Barry K.W."/>
            <person name="Condon B.J."/>
            <person name="Copeland A.C."/>
            <person name="Dhillon B."/>
            <person name="Glaser F."/>
            <person name="Hesse C.N."/>
            <person name="Kosti I."/>
            <person name="LaButti K."/>
            <person name="Lindquist E.A."/>
            <person name="Lucas S."/>
            <person name="Salamov A.A."/>
            <person name="Bradshaw R.E."/>
            <person name="Ciuffetti L."/>
            <person name="Hamelin R.C."/>
            <person name="Kema G.H.J."/>
            <person name="Lawrence C."/>
            <person name="Scott J.A."/>
            <person name="Spatafora J.W."/>
            <person name="Turgeon B.G."/>
            <person name="de Wit P.J.G.M."/>
            <person name="Zhong S."/>
            <person name="Goodwin S.B."/>
            <person name="Grigoriev I.V."/>
        </authorList>
    </citation>
    <scope>NUCLEOTIDE SEQUENCE [LARGE SCALE GENOMIC DNA]</scope>
    <source>
        <strain evidence="2">ND90Pr / ATCC 201652</strain>
    </source>
</reference>
<dbReference type="GeneID" id="19134152"/>
<proteinExistence type="predicted"/>
<protein>
    <submittedName>
        <fullName evidence="1">Uncharacterized protein</fullName>
    </submittedName>
</protein>
<gene>
    <name evidence="1" type="ORF">COCSADRAFT_200579</name>
</gene>
<dbReference type="Proteomes" id="UP000016934">
    <property type="component" value="Unassembled WGS sequence"/>
</dbReference>
<dbReference type="AlphaFoldDB" id="M2R7I1"/>
<reference evidence="2" key="2">
    <citation type="journal article" date="2013" name="PLoS Genet.">
        <title>Comparative genome structure, secondary metabolite, and effector coding capacity across Cochliobolus pathogens.</title>
        <authorList>
            <person name="Condon B.J."/>
            <person name="Leng Y."/>
            <person name="Wu D."/>
            <person name="Bushley K.E."/>
            <person name="Ohm R.A."/>
            <person name="Otillar R."/>
            <person name="Martin J."/>
            <person name="Schackwitz W."/>
            <person name="Grimwood J."/>
            <person name="MohdZainudin N."/>
            <person name="Xue C."/>
            <person name="Wang R."/>
            <person name="Manning V.A."/>
            <person name="Dhillon B."/>
            <person name="Tu Z.J."/>
            <person name="Steffenson B.J."/>
            <person name="Salamov A."/>
            <person name="Sun H."/>
            <person name="Lowry S."/>
            <person name="LaButti K."/>
            <person name="Han J."/>
            <person name="Copeland A."/>
            <person name="Lindquist E."/>
            <person name="Barry K."/>
            <person name="Schmutz J."/>
            <person name="Baker S.E."/>
            <person name="Ciuffetti L.M."/>
            <person name="Grigoriev I.V."/>
            <person name="Zhong S."/>
            <person name="Turgeon B.G."/>
        </authorList>
    </citation>
    <scope>NUCLEOTIDE SEQUENCE [LARGE SCALE GENOMIC DNA]</scope>
    <source>
        <strain evidence="2">ND90Pr / ATCC 201652</strain>
    </source>
</reference>
<sequence>MLILSAVPMPVTVGSASQSWNQSTLSTGVPRGQQNRLKATARPLNNAATWSLGLSPLRAHRTMSTSSQFELVKLL</sequence>
<evidence type="ECO:0000313" key="1">
    <source>
        <dbReference type="EMBL" id="EMD62944.1"/>
    </source>
</evidence>
<dbReference type="RefSeq" id="XP_007701234.1">
    <property type="nucleotide sequence ID" value="XM_007703044.1"/>
</dbReference>
<name>M2R7I1_COCSN</name>
<evidence type="ECO:0000313" key="2">
    <source>
        <dbReference type="Proteomes" id="UP000016934"/>
    </source>
</evidence>